<dbReference type="PROSITE" id="PS50082">
    <property type="entry name" value="WD_REPEATS_2"/>
    <property type="match status" value="1"/>
</dbReference>
<feature type="repeat" description="WD" evidence="1">
    <location>
        <begin position="45"/>
        <end position="67"/>
    </location>
</feature>
<dbReference type="Gene3D" id="2.130.10.10">
    <property type="entry name" value="YVTN repeat-like/Quinoprotein amine dehydrogenase"/>
    <property type="match status" value="1"/>
</dbReference>
<sequence length="160" mass="18677">MHLERTRQRHRSDLTLIHWGPPGNFQLEGGKSICLRHLNRRETRIGYSPSGKFVATGYEDQNVYVWEAPNPQTNVGFIFVAFTMNRKSFLIRQAQKIYPRIDFFLSELTAHPVTRTIVLVVPRFPLAGASRNDGMDRFWNSQPDREQRASLHPQRIFNKL</sequence>
<reference evidence="2 3" key="1">
    <citation type="submission" date="2014-06" db="EMBL/GenBank/DDBJ databases">
        <authorList>
            <consortium name="DOE Joint Genome Institute"/>
            <person name="Kuo A."/>
            <person name="Kohler A."/>
            <person name="Nagy L.G."/>
            <person name="Floudas D."/>
            <person name="Copeland A."/>
            <person name="Barry K.W."/>
            <person name="Cichocki N."/>
            <person name="Veneault-Fourrey C."/>
            <person name="LaButti K."/>
            <person name="Lindquist E.A."/>
            <person name="Lipzen A."/>
            <person name="Lundell T."/>
            <person name="Morin E."/>
            <person name="Murat C."/>
            <person name="Sun H."/>
            <person name="Tunlid A."/>
            <person name="Henrissat B."/>
            <person name="Grigoriev I.V."/>
            <person name="Hibbett D.S."/>
            <person name="Martin F."/>
            <person name="Nordberg H.P."/>
            <person name="Cantor M.N."/>
            <person name="Hua S.X."/>
        </authorList>
    </citation>
    <scope>NUCLEOTIDE SEQUENCE [LARGE SCALE GENOMIC DNA]</scope>
    <source>
        <strain evidence="2 3">ATCC 200175</strain>
    </source>
</reference>
<dbReference type="Proteomes" id="UP000053647">
    <property type="component" value="Unassembled WGS sequence"/>
</dbReference>
<dbReference type="InterPro" id="IPR015943">
    <property type="entry name" value="WD40/YVTN_repeat-like_dom_sf"/>
</dbReference>
<keyword evidence="3" id="KW-1185">Reference proteome</keyword>
<accession>A0A0C9TPF8</accession>
<organism evidence="2 3">
    <name type="scientific">Paxillus involutus ATCC 200175</name>
    <dbReference type="NCBI Taxonomy" id="664439"/>
    <lineage>
        <taxon>Eukaryota</taxon>
        <taxon>Fungi</taxon>
        <taxon>Dikarya</taxon>
        <taxon>Basidiomycota</taxon>
        <taxon>Agaricomycotina</taxon>
        <taxon>Agaricomycetes</taxon>
        <taxon>Agaricomycetidae</taxon>
        <taxon>Boletales</taxon>
        <taxon>Paxilineae</taxon>
        <taxon>Paxillaceae</taxon>
        <taxon>Paxillus</taxon>
    </lineage>
</organism>
<name>A0A0C9TPF8_PAXIN</name>
<dbReference type="HOGENOM" id="CLU_1652725_0_0_1"/>
<dbReference type="InterPro" id="IPR001680">
    <property type="entry name" value="WD40_rpt"/>
</dbReference>
<dbReference type="SUPFAM" id="SSF117289">
    <property type="entry name" value="Nucleoporin domain"/>
    <property type="match status" value="1"/>
</dbReference>
<keyword evidence="1" id="KW-0853">WD repeat</keyword>
<evidence type="ECO:0000256" key="1">
    <source>
        <dbReference type="PROSITE-ProRule" id="PRU00221"/>
    </source>
</evidence>
<proteinExistence type="predicted"/>
<protein>
    <submittedName>
        <fullName evidence="2">Uncharacterized protein</fullName>
    </submittedName>
</protein>
<evidence type="ECO:0000313" key="3">
    <source>
        <dbReference type="Proteomes" id="UP000053647"/>
    </source>
</evidence>
<evidence type="ECO:0000313" key="2">
    <source>
        <dbReference type="EMBL" id="KIJ12448.1"/>
    </source>
</evidence>
<gene>
    <name evidence="2" type="ORF">PAXINDRAFT_14772</name>
</gene>
<reference evidence="3" key="2">
    <citation type="submission" date="2015-01" db="EMBL/GenBank/DDBJ databases">
        <title>Evolutionary Origins and Diversification of the Mycorrhizal Mutualists.</title>
        <authorList>
            <consortium name="DOE Joint Genome Institute"/>
            <consortium name="Mycorrhizal Genomics Consortium"/>
            <person name="Kohler A."/>
            <person name="Kuo A."/>
            <person name="Nagy L.G."/>
            <person name="Floudas D."/>
            <person name="Copeland A."/>
            <person name="Barry K.W."/>
            <person name="Cichocki N."/>
            <person name="Veneault-Fourrey C."/>
            <person name="LaButti K."/>
            <person name="Lindquist E.A."/>
            <person name="Lipzen A."/>
            <person name="Lundell T."/>
            <person name="Morin E."/>
            <person name="Murat C."/>
            <person name="Riley R."/>
            <person name="Ohm R."/>
            <person name="Sun H."/>
            <person name="Tunlid A."/>
            <person name="Henrissat B."/>
            <person name="Grigoriev I.V."/>
            <person name="Hibbett D.S."/>
            <person name="Martin F."/>
        </authorList>
    </citation>
    <scope>NUCLEOTIDE SEQUENCE [LARGE SCALE GENOMIC DNA]</scope>
    <source>
        <strain evidence="3">ATCC 200175</strain>
    </source>
</reference>
<dbReference type="EMBL" id="KN819364">
    <property type="protein sequence ID" value="KIJ12448.1"/>
    <property type="molecule type" value="Genomic_DNA"/>
</dbReference>
<dbReference type="AlphaFoldDB" id="A0A0C9TPF8"/>